<dbReference type="EMBL" id="QGKX02002183">
    <property type="protein sequence ID" value="KAF3488228.1"/>
    <property type="molecule type" value="Genomic_DNA"/>
</dbReference>
<reference evidence="2" key="1">
    <citation type="submission" date="2019-12" db="EMBL/GenBank/DDBJ databases">
        <title>Genome sequencing and annotation of Brassica cretica.</title>
        <authorList>
            <person name="Studholme D.J."/>
            <person name="Sarris P."/>
        </authorList>
    </citation>
    <scope>NUCLEOTIDE SEQUENCE</scope>
    <source>
        <strain evidence="2">PFS-109/04</strain>
        <tissue evidence="2">Leaf</tissue>
    </source>
</reference>
<accession>A0A8S9N319</accession>
<name>A0A8S9N319_BRACR</name>
<dbReference type="Proteomes" id="UP000712600">
    <property type="component" value="Unassembled WGS sequence"/>
</dbReference>
<proteinExistence type="predicted"/>
<feature type="compositionally biased region" description="Polar residues" evidence="1">
    <location>
        <begin position="109"/>
        <end position="126"/>
    </location>
</feature>
<dbReference type="AlphaFoldDB" id="A0A8S9N319"/>
<organism evidence="2 3">
    <name type="scientific">Brassica cretica</name>
    <name type="common">Mustard</name>
    <dbReference type="NCBI Taxonomy" id="69181"/>
    <lineage>
        <taxon>Eukaryota</taxon>
        <taxon>Viridiplantae</taxon>
        <taxon>Streptophyta</taxon>
        <taxon>Embryophyta</taxon>
        <taxon>Tracheophyta</taxon>
        <taxon>Spermatophyta</taxon>
        <taxon>Magnoliopsida</taxon>
        <taxon>eudicotyledons</taxon>
        <taxon>Gunneridae</taxon>
        <taxon>Pentapetalae</taxon>
        <taxon>rosids</taxon>
        <taxon>malvids</taxon>
        <taxon>Brassicales</taxon>
        <taxon>Brassicaceae</taxon>
        <taxon>Brassiceae</taxon>
        <taxon>Brassica</taxon>
    </lineage>
</organism>
<evidence type="ECO:0000313" key="3">
    <source>
        <dbReference type="Proteomes" id="UP000712600"/>
    </source>
</evidence>
<feature type="region of interest" description="Disordered" evidence="1">
    <location>
        <begin position="107"/>
        <end position="126"/>
    </location>
</feature>
<protein>
    <submittedName>
        <fullName evidence="2">Uncharacterized protein</fullName>
    </submittedName>
</protein>
<comment type="caution">
    <text evidence="2">The sequence shown here is derived from an EMBL/GenBank/DDBJ whole genome shotgun (WGS) entry which is preliminary data.</text>
</comment>
<evidence type="ECO:0000256" key="1">
    <source>
        <dbReference type="SAM" id="MobiDB-lite"/>
    </source>
</evidence>
<evidence type="ECO:0000313" key="2">
    <source>
        <dbReference type="EMBL" id="KAF3488228.1"/>
    </source>
</evidence>
<gene>
    <name evidence="2" type="ORF">F2Q69_00052175</name>
</gene>
<sequence>MVVEVFPDLRDFERLLRRLSEHSRKTSNAFYARRLPMKSSGSLKSSEVFCLKCHLNAFEYANFSDLRHILEDFWDNSSKTLGRLSKDSRKTLGRLLGKSSVCYSRRFPTKSSESLPKSSAQSGTKR</sequence>